<dbReference type="AlphaFoldDB" id="A0A0A9G6E0"/>
<accession>A0A0A9G6E0</accession>
<name>A0A0A9G6E0_ARUDO</name>
<sequence length="31" mass="3593">MSLKMIWERGGMSSAFLLEMLVEDWHVVLLA</sequence>
<evidence type="ECO:0000313" key="1">
    <source>
        <dbReference type="EMBL" id="JAE19044.1"/>
    </source>
</evidence>
<reference evidence="1" key="1">
    <citation type="submission" date="2014-09" db="EMBL/GenBank/DDBJ databases">
        <authorList>
            <person name="Magalhaes I.L.F."/>
            <person name="Oliveira U."/>
            <person name="Santos F.R."/>
            <person name="Vidigal T.H.D.A."/>
            <person name="Brescovit A.D."/>
            <person name="Santos A.J."/>
        </authorList>
    </citation>
    <scope>NUCLEOTIDE SEQUENCE</scope>
    <source>
        <tissue evidence="1">Shoot tissue taken approximately 20 cm above the soil surface</tissue>
    </source>
</reference>
<reference evidence="1" key="2">
    <citation type="journal article" date="2015" name="Data Brief">
        <title>Shoot transcriptome of the giant reed, Arundo donax.</title>
        <authorList>
            <person name="Barrero R.A."/>
            <person name="Guerrero F.D."/>
            <person name="Moolhuijzen P."/>
            <person name="Goolsby J.A."/>
            <person name="Tidwell J."/>
            <person name="Bellgard S.E."/>
            <person name="Bellgard M.I."/>
        </authorList>
    </citation>
    <scope>NUCLEOTIDE SEQUENCE</scope>
    <source>
        <tissue evidence="1">Shoot tissue taken approximately 20 cm above the soil surface</tissue>
    </source>
</reference>
<organism evidence="1">
    <name type="scientific">Arundo donax</name>
    <name type="common">Giant reed</name>
    <name type="synonym">Donax arundinaceus</name>
    <dbReference type="NCBI Taxonomy" id="35708"/>
    <lineage>
        <taxon>Eukaryota</taxon>
        <taxon>Viridiplantae</taxon>
        <taxon>Streptophyta</taxon>
        <taxon>Embryophyta</taxon>
        <taxon>Tracheophyta</taxon>
        <taxon>Spermatophyta</taxon>
        <taxon>Magnoliopsida</taxon>
        <taxon>Liliopsida</taxon>
        <taxon>Poales</taxon>
        <taxon>Poaceae</taxon>
        <taxon>PACMAD clade</taxon>
        <taxon>Arundinoideae</taxon>
        <taxon>Arundineae</taxon>
        <taxon>Arundo</taxon>
    </lineage>
</organism>
<dbReference type="EMBL" id="GBRH01178852">
    <property type="protein sequence ID" value="JAE19044.1"/>
    <property type="molecule type" value="Transcribed_RNA"/>
</dbReference>
<proteinExistence type="predicted"/>
<protein>
    <submittedName>
        <fullName evidence="1">Pco095461</fullName>
    </submittedName>
</protein>